<evidence type="ECO:0000313" key="2">
    <source>
        <dbReference type="EMBL" id="RXZ61054.1"/>
    </source>
</evidence>
<dbReference type="OrthoDB" id="9791649at2"/>
<evidence type="ECO:0000313" key="3">
    <source>
        <dbReference type="Proteomes" id="UP000291269"/>
    </source>
</evidence>
<dbReference type="Gene3D" id="1.20.1260.10">
    <property type="match status" value="1"/>
</dbReference>
<gene>
    <name evidence="2" type="ORF">ESZ91_01350</name>
</gene>
<protein>
    <recommendedName>
        <fullName evidence="1">Ferritin/DPS domain-containing protein</fullName>
    </recommendedName>
</protein>
<name>A0A4Q2K8N7_9FIRM</name>
<dbReference type="EMBL" id="SDOZ01000002">
    <property type="protein sequence ID" value="RXZ61054.1"/>
    <property type="molecule type" value="Genomic_DNA"/>
</dbReference>
<sequence>MSGLQVDLPYPSTTDFMRDECSVRIISPAYAGGASEMTAILQYIYHAVHFDCAGNKKFARILRDIAITEMHHLDMLAEMFCAMGVSPVYSACPPCFCDFYSTRNVSYSCTPQRMIMDDINGEREAIRDYERMLCKLKNEQAGAVISRIILDEQLHLETLKRMLDELVNC</sequence>
<dbReference type="RefSeq" id="WP_129223347.1">
    <property type="nucleotide sequence ID" value="NZ_SDOZ01000002.1"/>
</dbReference>
<organism evidence="2 3">
    <name type="scientific">Candidatus Borkfalkia ceftriaxoniphila</name>
    <dbReference type="NCBI Taxonomy" id="2508949"/>
    <lineage>
        <taxon>Bacteria</taxon>
        <taxon>Bacillati</taxon>
        <taxon>Bacillota</taxon>
        <taxon>Clostridia</taxon>
        <taxon>Christensenellales</taxon>
        <taxon>Christensenellaceae</taxon>
        <taxon>Candidatus Borkfalkia</taxon>
    </lineage>
</organism>
<dbReference type="Proteomes" id="UP000291269">
    <property type="component" value="Unassembled WGS sequence"/>
</dbReference>
<evidence type="ECO:0000259" key="1">
    <source>
        <dbReference type="Pfam" id="PF00210"/>
    </source>
</evidence>
<reference evidence="2 3" key="1">
    <citation type="journal article" date="2019" name="Gut">
        <title>Antibiotics-induced monodominance of a novel gut bacterial order.</title>
        <authorList>
            <person name="Hildebrand F."/>
            <person name="Moitinho-Silva L."/>
            <person name="Blasche S."/>
            <person name="Jahn M.T."/>
            <person name="Gossmann T.I."/>
            <person name="Heuerta-Cepas J."/>
            <person name="Hercog R."/>
            <person name="Luetge M."/>
            <person name="Bahram M."/>
            <person name="Pryszlak A."/>
            <person name="Alves R.J."/>
            <person name="Waszak S.M."/>
            <person name="Zhu A."/>
            <person name="Ye L."/>
            <person name="Costea P.I."/>
            <person name="Aalvink S."/>
            <person name="Belzer C."/>
            <person name="Forslund S.K."/>
            <person name="Sunagawa S."/>
            <person name="Hentschel U."/>
            <person name="Merten C."/>
            <person name="Patil K.R."/>
            <person name="Benes V."/>
            <person name="Bork P."/>
        </authorList>
    </citation>
    <scope>NUCLEOTIDE SEQUENCE [LARGE SCALE GENOMIC DNA]</scope>
    <source>
        <strain evidence="2 3">HDS1380</strain>
    </source>
</reference>
<proteinExistence type="predicted"/>
<dbReference type="InterPro" id="IPR009078">
    <property type="entry name" value="Ferritin-like_SF"/>
</dbReference>
<feature type="domain" description="Ferritin/DPS" evidence="1">
    <location>
        <begin position="34"/>
        <end position="165"/>
    </location>
</feature>
<dbReference type="SUPFAM" id="SSF47240">
    <property type="entry name" value="Ferritin-like"/>
    <property type="match status" value="1"/>
</dbReference>
<dbReference type="AlphaFoldDB" id="A0A4Q2K8N7"/>
<accession>A0A4Q2K8N7</accession>
<dbReference type="GO" id="GO:0008199">
    <property type="term" value="F:ferric iron binding"/>
    <property type="evidence" value="ECO:0007669"/>
    <property type="project" value="InterPro"/>
</dbReference>
<dbReference type="InterPro" id="IPR008331">
    <property type="entry name" value="Ferritin_DPS_dom"/>
</dbReference>
<comment type="caution">
    <text evidence="2">The sequence shown here is derived from an EMBL/GenBank/DDBJ whole genome shotgun (WGS) entry which is preliminary data.</text>
</comment>
<dbReference type="InterPro" id="IPR012347">
    <property type="entry name" value="Ferritin-like"/>
</dbReference>
<dbReference type="Pfam" id="PF00210">
    <property type="entry name" value="Ferritin"/>
    <property type="match status" value="1"/>
</dbReference>
<keyword evidence="3" id="KW-1185">Reference proteome</keyword>